<feature type="region of interest" description="Disordered" evidence="8">
    <location>
        <begin position="65"/>
        <end position="188"/>
    </location>
</feature>
<sequence>MSVAFTSARRPEPSSQSVQELLDENTQLIQAIVDYQNKGKAYESTQYQQLLHRNLVYLATLADSNQTGQPSQGTGSSGQKPLGLGPTSSVGLMHPQGLSSGVGNVMGDRGPTSVGQSSMLQPSTNEMPQTPMSTAGAPYPGMSPTPVSSYGQATPPPQLQHPSGPNPGLGSAAGYPQSSGGQIRGAGQPVMGGPIGGLPQQQQAGMPRHPPQMKQQPAHMMGGSQQASQQYIMQQQQQRQMQYRQTNAQQVPQQQQMAANPNNYSSQSGASMMQGYTQPQQQQQQSQRYMYRQATPQQPLSHMPYPQQQSNPMRMGGQAMNMGQMGMGGAPPSVGQQTMGPSLMAGQSQMGPSPMGGMGQSPIASSPMGPSSMVQSPMGSTHSPMQSPMGQPPV</sequence>
<reference evidence="10 11" key="1">
    <citation type="journal article" date="2007" name="Science">
        <title>Sea anemone genome reveals ancestral eumetazoan gene repertoire and genomic organization.</title>
        <authorList>
            <person name="Putnam N.H."/>
            <person name="Srivastava M."/>
            <person name="Hellsten U."/>
            <person name="Dirks B."/>
            <person name="Chapman J."/>
            <person name="Salamov A."/>
            <person name="Terry A."/>
            <person name="Shapiro H."/>
            <person name="Lindquist E."/>
            <person name="Kapitonov V.V."/>
            <person name="Jurka J."/>
            <person name="Genikhovich G."/>
            <person name="Grigoriev I.V."/>
            <person name="Lucas S.M."/>
            <person name="Steele R.E."/>
            <person name="Finnerty J.R."/>
            <person name="Technau U."/>
            <person name="Martindale M.Q."/>
            <person name="Rokhsar D.S."/>
        </authorList>
    </citation>
    <scope>NUCLEOTIDE SEQUENCE [LARGE SCALE GENOMIC DNA]</scope>
    <source>
        <strain evidence="11">CH2 X CH6</strain>
    </source>
</reference>
<dbReference type="AlphaFoldDB" id="A7SAM5"/>
<keyword evidence="11" id="KW-1185">Reference proteome</keyword>
<dbReference type="HOGENOM" id="CLU_700779_0_0_1"/>
<name>A7SAM5_NEMVE</name>
<dbReference type="GO" id="GO:0005654">
    <property type="term" value="C:nucleoplasm"/>
    <property type="evidence" value="ECO:0007669"/>
    <property type="project" value="UniProtKB-ARBA"/>
</dbReference>
<feature type="compositionally biased region" description="Polar residues" evidence="8">
    <location>
        <begin position="368"/>
        <end position="394"/>
    </location>
</feature>
<gene>
    <name evidence="10" type="ORF">NEMVEDRAFT_v1g244000</name>
</gene>
<evidence type="ECO:0000256" key="6">
    <source>
        <dbReference type="ARBA" id="ARBA00023163"/>
    </source>
</evidence>
<dbReference type="InterPro" id="IPR007726">
    <property type="entry name" value="SS18_N"/>
</dbReference>
<evidence type="ECO:0000256" key="4">
    <source>
        <dbReference type="ARBA" id="ARBA00023015"/>
    </source>
</evidence>
<dbReference type="eggNOG" id="KOG3227">
    <property type="taxonomic scope" value="Eukaryota"/>
</dbReference>
<protein>
    <recommendedName>
        <fullName evidence="9">SS18 N-terminal domain-containing protein</fullName>
    </recommendedName>
</protein>
<feature type="compositionally biased region" description="Low complexity" evidence="8">
    <location>
        <begin position="272"/>
        <end position="291"/>
    </location>
</feature>
<comment type="subcellular location">
    <subcellularLocation>
        <location evidence="1">Nucleus</location>
    </subcellularLocation>
</comment>
<dbReference type="GO" id="GO:0045944">
    <property type="term" value="P:positive regulation of transcription by RNA polymerase II"/>
    <property type="evidence" value="ECO:0000318"/>
    <property type="project" value="GO_Central"/>
</dbReference>
<keyword evidence="6" id="KW-0804">Transcription</keyword>
<dbReference type="OrthoDB" id="10265171at2759"/>
<dbReference type="KEGG" id="nve:5510849"/>
<evidence type="ECO:0000256" key="8">
    <source>
        <dbReference type="SAM" id="MobiDB-lite"/>
    </source>
</evidence>
<feature type="compositionally biased region" description="Low complexity" evidence="8">
    <location>
        <begin position="65"/>
        <end position="79"/>
    </location>
</feature>
<evidence type="ECO:0000259" key="9">
    <source>
        <dbReference type="Pfam" id="PF05030"/>
    </source>
</evidence>
<comment type="similarity">
    <text evidence="2">Belongs to the SS18 family.</text>
</comment>
<feature type="region of interest" description="Disordered" evidence="8">
    <location>
        <begin position="257"/>
        <end position="291"/>
    </location>
</feature>
<proteinExistence type="inferred from homology"/>
<feature type="domain" description="SS18 N-terminal" evidence="9">
    <location>
        <begin position="10"/>
        <end position="70"/>
    </location>
</feature>
<evidence type="ECO:0000256" key="5">
    <source>
        <dbReference type="ARBA" id="ARBA00023159"/>
    </source>
</evidence>
<feature type="region of interest" description="Disordered" evidence="8">
    <location>
        <begin position="328"/>
        <end position="394"/>
    </location>
</feature>
<dbReference type="GO" id="GO:0003713">
    <property type="term" value="F:transcription coactivator activity"/>
    <property type="evidence" value="ECO:0000318"/>
    <property type="project" value="GO_Central"/>
</dbReference>
<evidence type="ECO:0000256" key="3">
    <source>
        <dbReference type="ARBA" id="ARBA00022737"/>
    </source>
</evidence>
<dbReference type="Pfam" id="PF05030">
    <property type="entry name" value="SSXT"/>
    <property type="match status" value="1"/>
</dbReference>
<feature type="region of interest" description="Disordered" evidence="8">
    <location>
        <begin position="200"/>
        <end position="225"/>
    </location>
</feature>
<dbReference type="STRING" id="45351.A7SAM5"/>
<feature type="compositionally biased region" description="Polar residues" evidence="8">
    <location>
        <begin position="113"/>
        <end position="133"/>
    </location>
</feature>
<keyword evidence="7" id="KW-0539">Nucleus</keyword>
<dbReference type="Proteomes" id="UP000001593">
    <property type="component" value="Unassembled WGS sequence"/>
</dbReference>
<keyword evidence="4" id="KW-0805">Transcription regulation</keyword>
<organism evidence="10 11">
    <name type="scientific">Nematostella vectensis</name>
    <name type="common">Starlet sea anemone</name>
    <dbReference type="NCBI Taxonomy" id="45351"/>
    <lineage>
        <taxon>Eukaryota</taxon>
        <taxon>Metazoa</taxon>
        <taxon>Cnidaria</taxon>
        <taxon>Anthozoa</taxon>
        <taxon>Hexacorallia</taxon>
        <taxon>Actiniaria</taxon>
        <taxon>Edwardsiidae</taxon>
        <taxon>Nematostella</taxon>
    </lineage>
</organism>
<dbReference type="GO" id="GO:0005634">
    <property type="term" value="C:nucleus"/>
    <property type="evidence" value="ECO:0000318"/>
    <property type="project" value="GO_Central"/>
</dbReference>
<evidence type="ECO:0000256" key="1">
    <source>
        <dbReference type="ARBA" id="ARBA00004123"/>
    </source>
</evidence>
<keyword evidence="3" id="KW-0677">Repeat</keyword>
<dbReference type="InParanoid" id="A7SAM5"/>
<evidence type="ECO:0000256" key="7">
    <source>
        <dbReference type="ARBA" id="ARBA00023242"/>
    </source>
</evidence>
<keyword evidence="5" id="KW-0010">Activator</keyword>
<dbReference type="PANTHER" id="PTHR23107">
    <property type="entry name" value="SYNOVIAL SARCOMA ASSOCIATED SS18 PROTEIN"/>
    <property type="match status" value="1"/>
</dbReference>
<evidence type="ECO:0000313" key="10">
    <source>
        <dbReference type="EMBL" id="EDO39218.1"/>
    </source>
</evidence>
<evidence type="ECO:0000256" key="2">
    <source>
        <dbReference type="ARBA" id="ARBA00007945"/>
    </source>
</evidence>
<evidence type="ECO:0000313" key="11">
    <source>
        <dbReference type="Proteomes" id="UP000001593"/>
    </source>
</evidence>
<dbReference type="EMBL" id="DS469610">
    <property type="protein sequence ID" value="EDO39218.1"/>
    <property type="molecule type" value="Genomic_DNA"/>
</dbReference>
<dbReference type="PANTHER" id="PTHR23107:SF0">
    <property type="entry name" value="IP09280P"/>
    <property type="match status" value="1"/>
</dbReference>
<accession>A7SAM5</accession>